<evidence type="ECO:0000256" key="2">
    <source>
        <dbReference type="ARBA" id="ARBA00022448"/>
    </source>
</evidence>
<dbReference type="PANTHER" id="PTHR32552">
    <property type="entry name" value="FERRICHROME IRON RECEPTOR-RELATED"/>
    <property type="match status" value="1"/>
</dbReference>
<sequence length="755" mass="81136">MRRLLVLTVAIVSSSFPAFARAAEPTAGAAAIIVTAQKIEQRDLDVPITLSVATGPRLRELGVTDIGELSAYVPGLNIQIQSPHSPGFVIRGITSDNGSAQQPPRVSVYYNGVDISRARGAYQGLFDLARIEVAKGPQATLFGTAATIGAVSLVPNLARPGFSAGLTSAIGNLGALREEGFLNIGSERISARLAGQWKKRDGYVPNLAPGQDDLYAQDQLGLRGALHFQPTESLSADLVLTYDRQRNSGTPFLSRRLGSTAAQGVFGAAYLGSSPASGAVLGGDKLGIDRHVYDVNLTVTANIADGWSFTTTNGYRRFNSREVFDADGSAAWYLEFAEQAKGWQASHEGRFTYRDDQWRAIFGWNAFIENGSQTVPFSTEVGTYLQCTANVIPGLGCVDANNQVIASRATALLSRGLATVIPYSSWYRNSGRNTTWSLFGDVSWKAAPRLELLAGARLLIEDRRSGYAAQQPNALLYGRPLLPLVDTAGATYTAKRSFAALLPRFSLLYHLSPASTLFATISQGRRSPAVELSAASGPVPELSIVPAETVWNYEAGLKIARGAINGAVSVYYDRYRNFQVTVLDVSSGAVRIDNAGSAGNAGVEAELDVRPVRGVRFFGNMAYTGARIDDRPANGIYAGDRFRLQPRWQASAGMLIEHPVSDAVSLFAAPNVTYRSKLYFDVPNSEAISQSAVTLINGRAGARLWSDRLEIAGFVRNLADKRYLLDAGNVGGSFGYPTFIPAEPRTFGIEISARY</sequence>
<keyword evidence="8 11" id="KW-0798">TonB box</keyword>
<dbReference type="EMBL" id="CP020926">
    <property type="protein sequence ID" value="ATP21754.1"/>
    <property type="molecule type" value="Genomic_DNA"/>
</dbReference>
<keyword evidence="6" id="KW-0408">Iron</keyword>
<feature type="domain" description="TonB-dependent receptor-like beta-barrel" evidence="13">
    <location>
        <begin position="248"/>
        <end position="718"/>
    </location>
</feature>
<feature type="domain" description="TonB-dependent receptor plug" evidence="14">
    <location>
        <begin position="44"/>
        <end position="149"/>
    </location>
</feature>
<evidence type="ECO:0000256" key="12">
    <source>
        <dbReference type="SAM" id="SignalP"/>
    </source>
</evidence>
<dbReference type="GO" id="GO:0009279">
    <property type="term" value="C:cell outer membrane"/>
    <property type="evidence" value="ECO:0007669"/>
    <property type="project" value="UniProtKB-SubCell"/>
</dbReference>
<evidence type="ECO:0000259" key="13">
    <source>
        <dbReference type="Pfam" id="PF00593"/>
    </source>
</evidence>
<evidence type="ECO:0000256" key="3">
    <source>
        <dbReference type="ARBA" id="ARBA00022452"/>
    </source>
</evidence>
<accession>A0A0J9FPH5</accession>
<evidence type="ECO:0000256" key="9">
    <source>
        <dbReference type="ARBA" id="ARBA00023136"/>
    </source>
</evidence>
<name>A0A0J9FPH5_SPHYA</name>
<dbReference type="InterPro" id="IPR036942">
    <property type="entry name" value="Beta-barrel_TonB_sf"/>
</dbReference>
<dbReference type="InterPro" id="IPR012910">
    <property type="entry name" value="Plug_dom"/>
</dbReference>
<dbReference type="GO" id="GO:0006826">
    <property type="term" value="P:iron ion transport"/>
    <property type="evidence" value="ECO:0007669"/>
    <property type="project" value="UniProtKB-KW"/>
</dbReference>
<feature type="signal peptide" evidence="12">
    <location>
        <begin position="1"/>
        <end position="22"/>
    </location>
</feature>
<dbReference type="Proteomes" id="UP000037029">
    <property type="component" value="Plasmid pses220"/>
</dbReference>
<keyword evidence="7" id="KW-0406">Ion transport</keyword>
<keyword evidence="10" id="KW-0998">Cell outer membrane</keyword>
<evidence type="ECO:0000256" key="10">
    <source>
        <dbReference type="ARBA" id="ARBA00023237"/>
    </source>
</evidence>
<dbReference type="RefSeq" id="WP_048938226.1">
    <property type="nucleotide sequence ID" value="NZ_CP020926.1"/>
</dbReference>
<dbReference type="PANTHER" id="PTHR32552:SF81">
    <property type="entry name" value="TONB-DEPENDENT OUTER MEMBRANE RECEPTOR"/>
    <property type="match status" value="1"/>
</dbReference>
<dbReference type="SUPFAM" id="SSF56935">
    <property type="entry name" value="Porins"/>
    <property type="match status" value="1"/>
</dbReference>
<dbReference type="Pfam" id="PF00593">
    <property type="entry name" value="TonB_dep_Rec_b-barrel"/>
    <property type="match status" value="1"/>
</dbReference>
<evidence type="ECO:0008006" key="17">
    <source>
        <dbReference type="Google" id="ProtNLM"/>
    </source>
</evidence>
<gene>
    <name evidence="15" type="ORF">BV87_25120</name>
</gene>
<keyword evidence="2" id="KW-0813">Transport</keyword>
<dbReference type="Gene3D" id="2.40.170.20">
    <property type="entry name" value="TonB-dependent receptor, beta-barrel domain"/>
    <property type="match status" value="1"/>
</dbReference>
<organism evidence="15 16">
    <name type="scientific">Sphingobium yanoikuyae</name>
    <name type="common">Sphingomonas yanoikuyae</name>
    <dbReference type="NCBI Taxonomy" id="13690"/>
    <lineage>
        <taxon>Bacteria</taxon>
        <taxon>Pseudomonadati</taxon>
        <taxon>Pseudomonadota</taxon>
        <taxon>Alphaproteobacteria</taxon>
        <taxon>Sphingomonadales</taxon>
        <taxon>Sphingomonadaceae</taxon>
        <taxon>Sphingobium</taxon>
    </lineage>
</organism>
<evidence type="ECO:0000256" key="4">
    <source>
        <dbReference type="ARBA" id="ARBA00022496"/>
    </source>
</evidence>
<evidence type="ECO:0000256" key="1">
    <source>
        <dbReference type="ARBA" id="ARBA00004571"/>
    </source>
</evidence>
<evidence type="ECO:0000256" key="6">
    <source>
        <dbReference type="ARBA" id="ARBA00023004"/>
    </source>
</evidence>
<keyword evidence="5" id="KW-0812">Transmembrane</keyword>
<comment type="similarity">
    <text evidence="11">Belongs to the TonB-dependent receptor family.</text>
</comment>
<keyword evidence="15" id="KW-0614">Plasmid</keyword>
<evidence type="ECO:0000259" key="14">
    <source>
        <dbReference type="Pfam" id="PF07715"/>
    </source>
</evidence>
<keyword evidence="4" id="KW-0410">Iron transport</keyword>
<reference evidence="15 16" key="1">
    <citation type="submission" date="2017-04" db="EMBL/GenBank/DDBJ databases">
        <title>Characterization, genome and methylation analysis of a phthalic acid esters degrading strain Sphingobium yanoikuyae SHJ.</title>
        <authorList>
            <person name="Feng L."/>
        </authorList>
    </citation>
    <scope>NUCLEOTIDE SEQUENCE [LARGE SCALE GENOMIC DNA]</scope>
    <source>
        <strain evidence="15 16">SHJ</strain>
        <plasmid evidence="16">Plasmid pses220</plasmid>
    </source>
</reference>
<evidence type="ECO:0000256" key="5">
    <source>
        <dbReference type="ARBA" id="ARBA00022692"/>
    </source>
</evidence>
<evidence type="ECO:0000256" key="7">
    <source>
        <dbReference type="ARBA" id="ARBA00023065"/>
    </source>
</evidence>
<keyword evidence="12" id="KW-0732">Signal</keyword>
<evidence type="ECO:0000256" key="8">
    <source>
        <dbReference type="ARBA" id="ARBA00023077"/>
    </source>
</evidence>
<geneLocation type="plasmid" evidence="16">
    <name>pses220</name>
</geneLocation>
<comment type="subcellular location">
    <subcellularLocation>
        <location evidence="1">Cell outer membrane</location>
        <topology evidence="1">Multi-pass membrane protein</topology>
    </subcellularLocation>
</comment>
<evidence type="ECO:0000313" key="16">
    <source>
        <dbReference type="Proteomes" id="UP000037029"/>
    </source>
</evidence>
<evidence type="ECO:0000256" key="11">
    <source>
        <dbReference type="RuleBase" id="RU003357"/>
    </source>
</evidence>
<proteinExistence type="inferred from homology"/>
<dbReference type="InterPro" id="IPR000531">
    <property type="entry name" value="Beta-barrel_TonB"/>
</dbReference>
<keyword evidence="9 11" id="KW-0472">Membrane</keyword>
<keyword evidence="3" id="KW-1134">Transmembrane beta strand</keyword>
<protein>
    <recommendedName>
        <fullName evidence="17">TonB-dependent receptor</fullName>
    </recommendedName>
</protein>
<dbReference type="AlphaFoldDB" id="A0A0J9FPH5"/>
<evidence type="ECO:0000313" key="15">
    <source>
        <dbReference type="EMBL" id="ATP21754.1"/>
    </source>
</evidence>
<dbReference type="InterPro" id="IPR039426">
    <property type="entry name" value="TonB-dep_rcpt-like"/>
</dbReference>
<dbReference type="Pfam" id="PF07715">
    <property type="entry name" value="Plug"/>
    <property type="match status" value="1"/>
</dbReference>
<feature type="chain" id="PRO_5030009655" description="TonB-dependent receptor" evidence="12">
    <location>
        <begin position="23"/>
        <end position="755"/>
    </location>
</feature>